<dbReference type="Gene3D" id="3.30.70.1170">
    <property type="entry name" value="Sun protein, domain 3"/>
    <property type="match status" value="1"/>
</dbReference>
<evidence type="ECO:0000259" key="16">
    <source>
        <dbReference type="PROSITE" id="PS51686"/>
    </source>
</evidence>
<dbReference type="FunFam" id="3.40.50.150:FF:000022">
    <property type="entry name" value="Ribosomal RNA small subunit methyltransferase B"/>
    <property type="match status" value="1"/>
</dbReference>
<dbReference type="Pfam" id="PF01189">
    <property type="entry name" value="Methyltr_RsmB-F"/>
    <property type="match status" value="1"/>
</dbReference>
<evidence type="ECO:0000256" key="9">
    <source>
        <dbReference type="ARBA" id="ARBA00022691"/>
    </source>
</evidence>
<comment type="similarity">
    <text evidence="3 14">Belongs to the class I-like SAM-binding methyltransferase superfamily. RsmB/NOP family.</text>
</comment>
<keyword evidence="15" id="KW-0175">Coiled coil</keyword>
<dbReference type="Pfam" id="PF22458">
    <property type="entry name" value="RsmF-B_ferredox"/>
    <property type="match status" value="1"/>
</dbReference>
<keyword evidence="18" id="KW-1185">Reference proteome</keyword>
<dbReference type="GO" id="GO:0005829">
    <property type="term" value="C:cytosol"/>
    <property type="evidence" value="ECO:0007669"/>
    <property type="project" value="TreeGrafter"/>
</dbReference>
<dbReference type="GO" id="GO:0009383">
    <property type="term" value="F:rRNA (cytosine-C5-)-methyltransferase activity"/>
    <property type="evidence" value="ECO:0007669"/>
    <property type="project" value="TreeGrafter"/>
</dbReference>
<feature type="active site" description="Nucleophile" evidence="14">
    <location>
        <position position="375"/>
    </location>
</feature>
<evidence type="ECO:0000256" key="14">
    <source>
        <dbReference type="PROSITE-ProRule" id="PRU01023"/>
    </source>
</evidence>
<keyword evidence="10 14" id="KW-0694">RNA-binding</keyword>
<feature type="binding site" evidence="14">
    <location>
        <position position="277"/>
    </location>
    <ligand>
        <name>S-adenosyl-L-methionine</name>
        <dbReference type="ChEBI" id="CHEBI:59789"/>
    </ligand>
</feature>
<dbReference type="EMBL" id="AHTH01000023">
    <property type="protein sequence ID" value="EHR41012.1"/>
    <property type="molecule type" value="Genomic_DNA"/>
</dbReference>
<keyword evidence="9 14" id="KW-0949">S-adenosyl-L-methionine</keyword>
<feature type="binding site" evidence="14">
    <location>
        <position position="303"/>
    </location>
    <ligand>
        <name>S-adenosyl-L-methionine</name>
        <dbReference type="ChEBI" id="CHEBI:59789"/>
    </ligand>
</feature>
<dbReference type="PANTHER" id="PTHR22807">
    <property type="entry name" value="NOP2 YEAST -RELATED NOL1/NOP2/FMU SUN DOMAIN-CONTAINING"/>
    <property type="match status" value="1"/>
</dbReference>
<dbReference type="Proteomes" id="UP000012046">
    <property type="component" value="Unassembled WGS sequence"/>
</dbReference>
<dbReference type="PROSITE" id="PS51686">
    <property type="entry name" value="SAM_MT_RSMB_NOP"/>
    <property type="match status" value="1"/>
</dbReference>
<dbReference type="InterPro" id="IPR001678">
    <property type="entry name" value="MeTrfase_RsmB-F_NOP2_dom"/>
</dbReference>
<feature type="binding site" evidence="14">
    <location>
        <begin position="254"/>
        <end position="260"/>
    </location>
    <ligand>
        <name>S-adenosyl-L-methionine</name>
        <dbReference type="ChEBI" id="CHEBI:59789"/>
    </ligand>
</feature>
<evidence type="ECO:0000256" key="7">
    <source>
        <dbReference type="ARBA" id="ARBA00022603"/>
    </source>
</evidence>
<dbReference type="GO" id="GO:0006355">
    <property type="term" value="P:regulation of DNA-templated transcription"/>
    <property type="evidence" value="ECO:0007669"/>
    <property type="project" value="InterPro"/>
</dbReference>
<dbReference type="STRING" id="1129374.AJE_09167"/>
<accession>H3ZEP9</accession>
<dbReference type="eggNOG" id="COG0144">
    <property type="taxonomic scope" value="Bacteria"/>
</dbReference>
<organism evidence="17 18">
    <name type="scientific">Alishewanella jeotgali KCTC 22429</name>
    <dbReference type="NCBI Taxonomy" id="1129374"/>
    <lineage>
        <taxon>Bacteria</taxon>
        <taxon>Pseudomonadati</taxon>
        <taxon>Pseudomonadota</taxon>
        <taxon>Gammaproteobacteria</taxon>
        <taxon>Alteromonadales</taxon>
        <taxon>Alteromonadaceae</taxon>
        <taxon>Alishewanella</taxon>
    </lineage>
</organism>
<dbReference type="GO" id="GO:0070475">
    <property type="term" value="P:rRNA base methylation"/>
    <property type="evidence" value="ECO:0007669"/>
    <property type="project" value="TreeGrafter"/>
</dbReference>
<evidence type="ECO:0000313" key="17">
    <source>
        <dbReference type="EMBL" id="EHR41012.1"/>
    </source>
</evidence>
<dbReference type="NCBIfam" id="TIGR00563">
    <property type="entry name" value="rsmB"/>
    <property type="match status" value="1"/>
</dbReference>
<evidence type="ECO:0000256" key="8">
    <source>
        <dbReference type="ARBA" id="ARBA00022679"/>
    </source>
</evidence>
<dbReference type="SUPFAM" id="SSF48013">
    <property type="entry name" value="NusB-like"/>
    <property type="match status" value="1"/>
</dbReference>
<dbReference type="AlphaFoldDB" id="H3ZEP9"/>
<dbReference type="RefSeq" id="WP_008950623.1">
    <property type="nucleotide sequence ID" value="NZ_AHTH01000023.1"/>
</dbReference>
<dbReference type="SUPFAM" id="SSF53335">
    <property type="entry name" value="S-adenosyl-L-methionine-dependent methyltransferases"/>
    <property type="match status" value="1"/>
</dbReference>
<keyword evidence="8 14" id="KW-0808">Transferase</keyword>
<dbReference type="InterPro" id="IPR029063">
    <property type="entry name" value="SAM-dependent_MTases_sf"/>
</dbReference>
<dbReference type="Gene3D" id="1.10.287.730">
    <property type="entry name" value="Helix hairpin bin"/>
    <property type="match status" value="1"/>
</dbReference>
<dbReference type="PRINTS" id="PR02008">
    <property type="entry name" value="RCMTFAMILY"/>
</dbReference>
<reference evidence="17 18" key="1">
    <citation type="journal article" date="2012" name="J. Bacteriol.">
        <title>Genome Sequence of Extracellular-Protease-Producing Alishewanella jeotgali Isolated from Traditional Korean Fermented Seafood.</title>
        <authorList>
            <person name="Jung J."/>
            <person name="Chun J."/>
            <person name="Park W."/>
        </authorList>
    </citation>
    <scope>NUCLEOTIDE SEQUENCE [LARGE SCALE GENOMIC DNA]</scope>
    <source>
        <strain evidence="17 18">KCTC 22429</strain>
    </source>
</reference>
<sequence length="430" mass="47716">MSAQLRALAAEICYQVIDQGKSLSDALPKGQQKLAFAPDKALLQEICFGVMRQLPQLETVCQQLMDKPLIKQLRPLQFLIYVGIYQLKFLRIPDHAAISETVEAARLLKGQNLTKLINAVLRNVQRKPELFDFSQASSAVQFNHPGWLISELQQAYPQQWQAVLTANQQKAPLWLRVNQQQISAADYLQALQQAGISASQPFAYLPVAIKLDQACDITTLPGYAAGWFSVQDAAAQHAALFLAPEPGEQVLDACSAPGGKSCHLLEQTPGLQLTALDRDAQRLQRVTENLQRLQLQARVVAADVLDTASWWQGELFDRILLDVPCSATGVIRRHPDIRWLRKKTDIAPLTELQQQILQCAWRLLKPGGTLLYATCSVLPAENSAQLTQFLAQQNDASLLPLPELGSSSWQILPGEQDMDGFFYALLHKAA</sequence>
<evidence type="ECO:0000256" key="1">
    <source>
        <dbReference type="ARBA" id="ARBA00002724"/>
    </source>
</evidence>
<evidence type="ECO:0000256" key="11">
    <source>
        <dbReference type="ARBA" id="ARBA00030399"/>
    </source>
</evidence>
<dbReference type="InterPro" id="IPR018314">
    <property type="entry name" value="RsmB/NOL1/NOP2-like_CS"/>
</dbReference>
<evidence type="ECO:0000256" key="13">
    <source>
        <dbReference type="ARBA" id="ARBA00047283"/>
    </source>
</evidence>
<keyword evidence="7 14" id="KW-0489">Methyltransferase</keyword>
<dbReference type="PATRIC" id="fig|1129374.4.peg.1834"/>
<evidence type="ECO:0000256" key="15">
    <source>
        <dbReference type="SAM" id="Coils"/>
    </source>
</evidence>
<evidence type="ECO:0000256" key="10">
    <source>
        <dbReference type="ARBA" id="ARBA00022884"/>
    </source>
</evidence>
<proteinExistence type="inferred from homology"/>
<dbReference type="InterPro" id="IPR054728">
    <property type="entry name" value="RsmB-like_ferredoxin"/>
</dbReference>
<feature type="binding site" evidence="14">
    <location>
        <position position="322"/>
    </location>
    <ligand>
        <name>S-adenosyl-L-methionine</name>
        <dbReference type="ChEBI" id="CHEBI:59789"/>
    </ligand>
</feature>
<evidence type="ECO:0000256" key="5">
    <source>
        <dbReference type="ARBA" id="ARBA00022490"/>
    </source>
</evidence>
<evidence type="ECO:0000256" key="4">
    <source>
        <dbReference type="ARBA" id="ARBA00012140"/>
    </source>
</evidence>
<comment type="subcellular location">
    <subcellularLocation>
        <location evidence="2">Cytoplasm</location>
    </subcellularLocation>
</comment>
<dbReference type="InterPro" id="IPR006027">
    <property type="entry name" value="NusB_RsmB_TIM44"/>
</dbReference>
<dbReference type="InterPro" id="IPR004573">
    <property type="entry name" value="rRNA_ssu_MeTfrase_B"/>
</dbReference>
<dbReference type="PANTHER" id="PTHR22807:SF61">
    <property type="entry name" value="NOL1_NOP2_SUN FAMILY PROTEIN _ ANTITERMINATION NUSB DOMAIN-CONTAINING PROTEIN"/>
    <property type="match status" value="1"/>
</dbReference>
<keyword evidence="6" id="KW-0698">rRNA processing</keyword>
<dbReference type="Pfam" id="PF01029">
    <property type="entry name" value="NusB"/>
    <property type="match status" value="1"/>
</dbReference>
<dbReference type="GO" id="GO:0003723">
    <property type="term" value="F:RNA binding"/>
    <property type="evidence" value="ECO:0007669"/>
    <property type="project" value="UniProtKB-UniRule"/>
</dbReference>
<gene>
    <name evidence="17" type="ORF">AJE_09167</name>
</gene>
<comment type="function">
    <text evidence="1">Specifically methylates the cytosine at position 967 (m5C967) of 16S rRNA.</text>
</comment>
<evidence type="ECO:0000256" key="2">
    <source>
        <dbReference type="ARBA" id="ARBA00004496"/>
    </source>
</evidence>
<dbReference type="EC" id="2.1.1.176" evidence="4"/>
<evidence type="ECO:0000256" key="3">
    <source>
        <dbReference type="ARBA" id="ARBA00007494"/>
    </source>
</evidence>
<feature type="domain" description="SAM-dependent MTase RsmB/NOP-type" evidence="16">
    <location>
        <begin position="163"/>
        <end position="429"/>
    </location>
</feature>
<feature type="coiled-coil region" evidence="15">
    <location>
        <begin position="273"/>
        <end position="303"/>
    </location>
</feature>
<dbReference type="Gene3D" id="1.10.940.10">
    <property type="entry name" value="NusB-like"/>
    <property type="match status" value="1"/>
</dbReference>
<dbReference type="InterPro" id="IPR035926">
    <property type="entry name" value="NusB-like_sf"/>
</dbReference>
<dbReference type="CDD" id="cd02440">
    <property type="entry name" value="AdoMet_MTases"/>
    <property type="match status" value="1"/>
</dbReference>
<comment type="catalytic activity">
    <reaction evidence="13">
        <text>cytidine(967) in 16S rRNA + S-adenosyl-L-methionine = 5-methylcytidine(967) in 16S rRNA + S-adenosyl-L-homocysteine + H(+)</text>
        <dbReference type="Rhea" id="RHEA:42748"/>
        <dbReference type="Rhea" id="RHEA-COMP:10219"/>
        <dbReference type="Rhea" id="RHEA-COMP:10220"/>
        <dbReference type="ChEBI" id="CHEBI:15378"/>
        <dbReference type="ChEBI" id="CHEBI:57856"/>
        <dbReference type="ChEBI" id="CHEBI:59789"/>
        <dbReference type="ChEBI" id="CHEBI:74483"/>
        <dbReference type="ChEBI" id="CHEBI:82748"/>
        <dbReference type="EC" id="2.1.1.176"/>
    </reaction>
</comment>
<dbReference type="InterPro" id="IPR023267">
    <property type="entry name" value="RCMT"/>
</dbReference>
<dbReference type="InterPro" id="IPR049560">
    <property type="entry name" value="MeTrfase_RsmB-F_NOP2_cat"/>
</dbReference>
<evidence type="ECO:0000313" key="18">
    <source>
        <dbReference type="Proteomes" id="UP000012046"/>
    </source>
</evidence>
<name>H3ZEP9_9ALTE</name>
<comment type="caution">
    <text evidence="17">The sequence shown here is derived from an EMBL/GenBank/DDBJ whole genome shotgun (WGS) entry which is preliminary data.</text>
</comment>
<evidence type="ECO:0000256" key="6">
    <source>
        <dbReference type="ARBA" id="ARBA00022552"/>
    </source>
</evidence>
<dbReference type="Gene3D" id="3.40.50.150">
    <property type="entry name" value="Vaccinia Virus protein VP39"/>
    <property type="match status" value="1"/>
</dbReference>
<keyword evidence="5" id="KW-0963">Cytoplasm</keyword>
<evidence type="ECO:0000256" key="12">
    <source>
        <dbReference type="ARBA" id="ARBA00031088"/>
    </source>
</evidence>
<dbReference type="PROSITE" id="PS01153">
    <property type="entry name" value="NOL1_NOP2_SUN"/>
    <property type="match status" value="1"/>
</dbReference>
<dbReference type="NCBIfam" id="NF008149">
    <property type="entry name" value="PRK10901.1"/>
    <property type="match status" value="1"/>
</dbReference>
<protein>
    <recommendedName>
        <fullName evidence="4">16S rRNA (cytosine(967)-C(5))-methyltransferase</fullName>
        <ecNumber evidence="4">2.1.1.176</ecNumber>
    </recommendedName>
    <alternativeName>
        <fullName evidence="11">16S rRNA m5C967 methyltransferase</fullName>
    </alternativeName>
    <alternativeName>
        <fullName evidence="12">rRNA (cytosine-C(5)-)-methyltransferase RsmB</fullName>
    </alternativeName>
</protein>